<dbReference type="OrthoDB" id="5298378at2"/>
<protein>
    <recommendedName>
        <fullName evidence="2">Cyclophilin-like domain-containing protein</fullName>
    </recommendedName>
</protein>
<dbReference type="Gene3D" id="2.40.100.20">
    <property type="match status" value="1"/>
</dbReference>
<feature type="region of interest" description="Disordered" evidence="1">
    <location>
        <begin position="1"/>
        <end position="20"/>
    </location>
</feature>
<dbReference type="Proteomes" id="UP000092607">
    <property type="component" value="Unassembled WGS sequence"/>
</dbReference>
<dbReference type="Pfam" id="PF18050">
    <property type="entry name" value="Cyclophil_like2"/>
    <property type="match status" value="1"/>
</dbReference>
<feature type="domain" description="Cyclophilin-like" evidence="2">
    <location>
        <begin position="13"/>
        <end position="72"/>
    </location>
</feature>
<dbReference type="RefSeq" id="WP_065256442.1">
    <property type="nucleotide sequence ID" value="NZ_JARDJM010000047.1"/>
</dbReference>
<evidence type="ECO:0000313" key="3">
    <source>
        <dbReference type="EMBL" id="OBX59564.1"/>
    </source>
</evidence>
<sequence>MFKSTTSQSLHPKHPKSHSAQAGDLTYYAPWGNLAIFTGNFGSASGLVYFGRIDKGLDEFTALPDNAIVTIKVCDEMNSGINHFY</sequence>
<evidence type="ECO:0000313" key="4">
    <source>
        <dbReference type="Proteomes" id="UP000092607"/>
    </source>
</evidence>
<dbReference type="InterPro" id="IPR041183">
    <property type="entry name" value="Cyclophilin-like"/>
</dbReference>
<evidence type="ECO:0000256" key="1">
    <source>
        <dbReference type="SAM" id="MobiDB-lite"/>
    </source>
</evidence>
<accession>A0A1B8PVI8</accession>
<proteinExistence type="predicted"/>
<feature type="compositionally biased region" description="Polar residues" evidence="1">
    <location>
        <begin position="1"/>
        <end position="10"/>
    </location>
</feature>
<name>A0A1B8PVI8_MORLA</name>
<dbReference type="EMBL" id="LZMS01000105">
    <property type="protein sequence ID" value="OBX59564.1"/>
    <property type="molecule type" value="Genomic_DNA"/>
</dbReference>
<organism evidence="3 4">
    <name type="scientific">Moraxella lacunata</name>
    <dbReference type="NCBI Taxonomy" id="477"/>
    <lineage>
        <taxon>Bacteria</taxon>
        <taxon>Pseudomonadati</taxon>
        <taxon>Pseudomonadota</taxon>
        <taxon>Gammaproteobacteria</taxon>
        <taxon>Moraxellales</taxon>
        <taxon>Moraxellaceae</taxon>
        <taxon>Moraxella</taxon>
    </lineage>
</organism>
<dbReference type="SUPFAM" id="SSF50891">
    <property type="entry name" value="Cyclophilin-like"/>
    <property type="match status" value="1"/>
</dbReference>
<evidence type="ECO:0000259" key="2">
    <source>
        <dbReference type="Pfam" id="PF18050"/>
    </source>
</evidence>
<reference evidence="3 4" key="1">
    <citation type="submission" date="2016-06" db="EMBL/GenBank/DDBJ databases">
        <title>Draft genome of Moraxella lacunata CCUG 57757A.</title>
        <authorList>
            <person name="Salva-Serra F."/>
            <person name="Engstrom-Jakobsson H."/>
            <person name="Thorell K."/>
            <person name="Gonzales-Siles L."/>
            <person name="Karlsson R."/>
            <person name="Boulund F."/>
            <person name="Engstrand L."/>
            <person name="Kristiansson E."/>
            <person name="Moore E."/>
        </authorList>
    </citation>
    <scope>NUCLEOTIDE SEQUENCE [LARGE SCALE GENOMIC DNA]</scope>
    <source>
        <strain evidence="3 4">CCUG 57757A</strain>
    </source>
</reference>
<comment type="caution">
    <text evidence="3">The sequence shown here is derived from an EMBL/GenBank/DDBJ whole genome shotgun (WGS) entry which is preliminary data.</text>
</comment>
<gene>
    <name evidence="3" type="ORF">A9309_00930</name>
</gene>
<dbReference type="AlphaFoldDB" id="A0A1B8PVI8"/>
<dbReference type="InterPro" id="IPR029000">
    <property type="entry name" value="Cyclophilin-like_dom_sf"/>
</dbReference>